<comment type="caution">
    <text evidence="1">The sequence shown here is derived from an EMBL/GenBank/DDBJ whole genome shotgun (WGS) entry which is preliminary data.</text>
</comment>
<evidence type="ECO:0000313" key="2">
    <source>
        <dbReference type="Proteomes" id="UP001054945"/>
    </source>
</evidence>
<protein>
    <submittedName>
        <fullName evidence="1">Uncharacterized protein</fullName>
    </submittedName>
</protein>
<keyword evidence="2" id="KW-1185">Reference proteome</keyword>
<dbReference type="EMBL" id="BPLR01006916">
    <property type="protein sequence ID" value="GIY13320.1"/>
    <property type="molecule type" value="Genomic_DNA"/>
</dbReference>
<dbReference type="Proteomes" id="UP001054945">
    <property type="component" value="Unassembled WGS sequence"/>
</dbReference>
<evidence type="ECO:0000313" key="1">
    <source>
        <dbReference type="EMBL" id="GIY13320.1"/>
    </source>
</evidence>
<sequence length="158" mass="17335">MHDRDVVHLLHCIHVVSGSNTPRNYERPDGQLASAPAFGTQASGSNPGGGMGVLCILKEKRFDDDVDERCGFQAIVAIFSIFNRVRTEDTSFPSPFRSAAKTPHGGCVRPPLCEAIDVNYECYYDTLLTSPPGRQRSTKTRLRIPPSLANRVCARASE</sequence>
<gene>
    <name evidence="1" type="ORF">CEXT_320411</name>
</gene>
<proteinExistence type="predicted"/>
<reference evidence="1 2" key="1">
    <citation type="submission" date="2021-06" db="EMBL/GenBank/DDBJ databases">
        <title>Caerostris extrusa draft genome.</title>
        <authorList>
            <person name="Kono N."/>
            <person name="Arakawa K."/>
        </authorList>
    </citation>
    <scope>NUCLEOTIDE SEQUENCE [LARGE SCALE GENOMIC DNA]</scope>
</reference>
<name>A0AAV4QV21_CAEEX</name>
<dbReference type="AlphaFoldDB" id="A0AAV4QV21"/>
<organism evidence="1 2">
    <name type="scientific">Caerostris extrusa</name>
    <name type="common">Bark spider</name>
    <name type="synonym">Caerostris bankana</name>
    <dbReference type="NCBI Taxonomy" id="172846"/>
    <lineage>
        <taxon>Eukaryota</taxon>
        <taxon>Metazoa</taxon>
        <taxon>Ecdysozoa</taxon>
        <taxon>Arthropoda</taxon>
        <taxon>Chelicerata</taxon>
        <taxon>Arachnida</taxon>
        <taxon>Araneae</taxon>
        <taxon>Araneomorphae</taxon>
        <taxon>Entelegynae</taxon>
        <taxon>Araneoidea</taxon>
        <taxon>Araneidae</taxon>
        <taxon>Caerostris</taxon>
    </lineage>
</organism>
<accession>A0AAV4QV21</accession>